<feature type="compositionally biased region" description="Polar residues" evidence="4">
    <location>
        <begin position="44"/>
        <end position="64"/>
    </location>
</feature>
<dbReference type="Gene3D" id="2.30.30.140">
    <property type="match status" value="1"/>
</dbReference>
<keyword evidence="2" id="KW-0677">Repeat</keyword>
<dbReference type="InterPro" id="IPR040477">
    <property type="entry name" value="KDM4-like_Tudor"/>
</dbReference>
<comment type="subcellular location">
    <subcellularLocation>
        <location evidence="1">Nucleus</location>
    </subcellularLocation>
</comment>
<reference evidence="6" key="1">
    <citation type="submission" date="2014-02" db="EMBL/GenBank/DDBJ databases">
        <authorList>
            <person name="Genoscope - CEA"/>
        </authorList>
    </citation>
    <scope>NUCLEOTIDE SEQUENCE</scope>
    <source>
        <strain evidence="6">LS3</strain>
    </source>
</reference>
<evidence type="ECO:0000256" key="2">
    <source>
        <dbReference type="ARBA" id="ARBA00022737"/>
    </source>
</evidence>
<organism evidence="6">
    <name type="scientific">Blastobotrys adeninivorans</name>
    <name type="common">Yeast</name>
    <name type="synonym">Arxula adeninivorans</name>
    <dbReference type="NCBI Taxonomy" id="409370"/>
    <lineage>
        <taxon>Eukaryota</taxon>
        <taxon>Fungi</taxon>
        <taxon>Dikarya</taxon>
        <taxon>Ascomycota</taxon>
        <taxon>Saccharomycotina</taxon>
        <taxon>Dipodascomycetes</taxon>
        <taxon>Dipodascales</taxon>
        <taxon>Trichomonascaceae</taxon>
        <taxon>Blastobotrys</taxon>
    </lineage>
</organism>
<dbReference type="AlphaFoldDB" id="A0A060T336"/>
<evidence type="ECO:0000256" key="1">
    <source>
        <dbReference type="ARBA" id="ARBA00004123"/>
    </source>
</evidence>
<dbReference type="Pfam" id="PF18104">
    <property type="entry name" value="Tudor_2"/>
    <property type="match status" value="1"/>
</dbReference>
<protein>
    <submittedName>
        <fullName evidence="6">ARAD1C29348p</fullName>
    </submittedName>
</protein>
<accession>A0A060T336</accession>
<evidence type="ECO:0000313" key="6">
    <source>
        <dbReference type="EMBL" id="CDP35174.1"/>
    </source>
</evidence>
<evidence type="ECO:0000256" key="4">
    <source>
        <dbReference type="SAM" id="MobiDB-lite"/>
    </source>
</evidence>
<feature type="region of interest" description="Disordered" evidence="4">
    <location>
        <begin position="43"/>
        <end position="90"/>
    </location>
</feature>
<evidence type="ECO:0000259" key="5">
    <source>
        <dbReference type="SMART" id="SM00333"/>
    </source>
</evidence>
<feature type="region of interest" description="Disordered" evidence="4">
    <location>
        <begin position="139"/>
        <end position="222"/>
    </location>
</feature>
<dbReference type="SMART" id="SM00333">
    <property type="entry name" value="TUDOR"/>
    <property type="match status" value="1"/>
</dbReference>
<feature type="region of interest" description="Disordered" evidence="4">
    <location>
        <begin position="1"/>
        <end position="24"/>
    </location>
</feature>
<sequence>MDEIEQYRDQLASVRDGLKENPSDETLLNLEKELSELLDLLQAQDGNLPSSENSETVINESSVDSPSHQSPQPSAAPPPHPHPSTSRLRFNVGDTVLAQWRDKRYYQAKITQITGSTLNPRYTVNFVKFSEVETLSQDNVRAFKGPPRAPAPSSRTPMPPSAPKTSESKISKNQNKVPSSQQKWQQFTQKAGKNKHLKSKIGNSIFRSPDDPNSRVGVARKR</sequence>
<keyword evidence="3" id="KW-0539">Nucleus</keyword>
<feature type="domain" description="Tudor" evidence="5">
    <location>
        <begin position="88"/>
        <end position="148"/>
    </location>
</feature>
<gene>
    <name evidence="6" type="ORF">GNLVRS02_ARAD1C29348g</name>
</gene>
<dbReference type="SUPFAM" id="SSF63748">
    <property type="entry name" value="Tudor/PWWP/MBT"/>
    <property type="match status" value="1"/>
</dbReference>
<proteinExistence type="predicted"/>
<dbReference type="InterPro" id="IPR002999">
    <property type="entry name" value="Tudor"/>
</dbReference>
<name>A0A060T336_BLAAD</name>
<dbReference type="EMBL" id="HG937693">
    <property type="protein sequence ID" value="CDP35174.1"/>
    <property type="molecule type" value="Genomic_DNA"/>
</dbReference>
<feature type="compositionally biased region" description="Polar residues" evidence="4">
    <location>
        <begin position="171"/>
        <end position="191"/>
    </location>
</feature>
<reference evidence="6" key="2">
    <citation type="submission" date="2014-06" db="EMBL/GenBank/DDBJ databases">
        <title>The complete genome of Blastobotrys (Arxula) adeninivorans LS3 - a yeast of biotechnological interest.</title>
        <authorList>
            <person name="Kunze G."/>
            <person name="Gaillardin C."/>
            <person name="Czernicka M."/>
            <person name="Durrens P."/>
            <person name="Martin T."/>
            <person name="Boer E."/>
            <person name="Gabaldon T."/>
            <person name="Cruz J."/>
            <person name="Talla E."/>
            <person name="Marck C."/>
            <person name="Goffeau A."/>
            <person name="Barbe V."/>
            <person name="Baret P."/>
            <person name="Baronian K."/>
            <person name="Beier S."/>
            <person name="Bleykasten C."/>
            <person name="Bode R."/>
            <person name="Casaregola S."/>
            <person name="Despons L."/>
            <person name="Fairhead C."/>
            <person name="Giersberg M."/>
            <person name="Gierski P."/>
            <person name="Hahnel U."/>
            <person name="Hartmann A."/>
            <person name="Jankowska D."/>
            <person name="Jubin C."/>
            <person name="Jung P."/>
            <person name="Lafontaine I."/>
            <person name="Leh-Louis V."/>
            <person name="Lemaire M."/>
            <person name="Marcet-Houben M."/>
            <person name="Mascher M."/>
            <person name="Morel G."/>
            <person name="Richard G.-F."/>
            <person name="Riechen J."/>
            <person name="Sacerdot C."/>
            <person name="Sarkar A."/>
            <person name="Savel G."/>
            <person name="Schacherer J."/>
            <person name="Sherman D."/>
            <person name="Straub M.-L."/>
            <person name="Stein N."/>
            <person name="Thierry A."/>
            <person name="Trautwein-Schult A."/>
            <person name="Westhof E."/>
            <person name="Worch S."/>
            <person name="Dujon B."/>
            <person name="Souciet J.-L."/>
            <person name="Wincker P."/>
            <person name="Scholz U."/>
            <person name="Neuveglise N."/>
        </authorList>
    </citation>
    <scope>NUCLEOTIDE SEQUENCE</scope>
    <source>
        <strain evidence="6">LS3</strain>
    </source>
</reference>
<evidence type="ECO:0000256" key="3">
    <source>
        <dbReference type="ARBA" id="ARBA00023242"/>
    </source>
</evidence>